<evidence type="ECO:0000313" key="3">
    <source>
        <dbReference type="Proteomes" id="UP000266482"/>
    </source>
</evidence>
<evidence type="ECO:0008006" key="4">
    <source>
        <dbReference type="Google" id="ProtNLM"/>
    </source>
</evidence>
<dbReference type="Proteomes" id="UP000266482">
    <property type="component" value="Unassembled WGS sequence"/>
</dbReference>
<comment type="caution">
    <text evidence="2">The sequence shown here is derived from an EMBL/GenBank/DDBJ whole genome shotgun (WGS) entry which is preliminary data.</text>
</comment>
<keyword evidence="3" id="KW-1185">Reference proteome</keyword>
<organism evidence="2 3">
    <name type="scientific">Paenibacillus nanensis</name>
    <dbReference type="NCBI Taxonomy" id="393251"/>
    <lineage>
        <taxon>Bacteria</taxon>
        <taxon>Bacillati</taxon>
        <taxon>Bacillota</taxon>
        <taxon>Bacilli</taxon>
        <taxon>Bacillales</taxon>
        <taxon>Paenibacillaceae</taxon>
        <taxon>Paenibacillus</taxon>
    </lineage>
</organism>
<protein>
    <recommendedName>
        <fullName evidence="4">Integral membrane protein</fullName>
    </recommendedName>
</protein>
<dbReference type="EMBL" id="QXQA01000001">
    <property type="protein sequence ID" value="RIX60081.1"/>
    <property type="molecule type" value="Genomic_DNA"/>
</dbReference>
<evidence type="ECO:0000256" key="1">
    <source>
        <dbReference type="SAM" id="Phobius"/>
    </source>
</evidence>
<feature type="transmembrane region" description="Helical" evidence="1">
    <location>
        <begin position="57"/>
        <end position="74"/>
    </location>
</feature>
<feature type="transmembrane region" description="Helical" evidence="1">
    <location>
        <begin position="31"/>
        <end position="50"/>
    </location>
</feature>
<sequence>MAKEGFNYFFWGFLFVMLDFRIQGFDILPDVVGFILFALGFQALSGYSGYFVKGKMYNLVMLIVSLFSVYERPAQGGGINVNPLGILVGLVSLVLILVIMHHLLMGIKEMAVNRGRYDLKQEASQKWTYFLVFQSAGLLLYVLILIPPLFVAAAIAYFIWSIVLMVMFMRFMKACGEQL</sequence>
<feature type="transmembrane region" description="Helical" evidence="1">
    <location>
        <begin position="150"/>
        <end position="169"/>
    </location>
</feature>
<accession>A0A3A1VI12</accession>
<name>A0A3A1VI12_9BACL</name>
<proteinExistence type="predicted"/>
<keyword evidence="1" id="KW-0472">Membrane</keyword>
<keyword evidence="1" id="KW-1133">Transmembrane helix</keyword>
<reference evidence="2 3" key="1">
    <citation type="submission" date="2018-09" db="EMBL/GenBank/DDBJ databases">
        <title>Paenibacillus aracenensis nov. sp. isolated from a cave in southern Spain.</title>
        <authorList>
            <person name="Jurado V."/>
            <person name="Gutierrez-Patricio S."/>
            <person name="Gonzalez-Pimentel J.L."/>
            <person name="Miller A.Z."/>
            <person name="Laiz L."/>
            <person name="Saiz-Jimenez C."/>
        </authorList>
    </citation>
    <scope>NUCLEOTIDE SEQUENCE [LARGE SCALE GENOMIC DNA]</scope>
    <source>
        <strain evidence="2 3">DSM 22867</strain>
    </source>
</reference>
<evidence type="ECO:0000313" key="2">
    <source>
        <dbReference type="EMBL" id="RIX60081.1"/>
    </source>
</evidence>
<dbReference type="OrthoDB" id="2596219at2"/>
<feature type="transmembrane region" description="Helical" evidence="1">
    <location>
        <begin position="127"/>
        <end position="144"/>
    </location>
</feature>
<gene>
    <name evidence="2" type="ORF">D3P08_00360</name>
</gene>
<keyword evidence="1" id="KW-0812">Transmembrane</keyword>
<dbReference type="AlphaFoldDB" id="A0A3A1VI12"/>
<dbReference type="RefSeq" id="WP_119597456.1">
    <property type="nucleotide sequence ID" value="NZ_QXQA01000001.1"/>
</dbReference>
<feature type="transmembrane region" description="Helical" evidence="1">
    <location>
        <begin position="7"/>
        <end position="25"/>
    </location>
</feature>
<feature type="transmembrane region" description="Helical" evidence="1">
    <location>
        <begin position="86"/>
        <end position="107"/>
    </location>
</feature>